<reference evidence="2 3" key="1">
    <citation type="journal article" date="2020" name="Genome Biol. Evol.">
        <title>Comparative genomics of Sclerotiniaceae.</title>
        <authorList>
            <person name="Valero Jimenez C.A."/>
            <person name="Steentjes M."/>
            <person name="Scholten O.E."/>
            <person name="Van Kan J.A.L."/>
        </authorList>
    </citation>
    <scope>NUCLEOTIDE SEQUENCE [LARGE SCALE GENOMIC DNA]</scope>
    <source>
        <strain evidence="2 3">MUCL 94</strain>
    </source>
</reference>
<evidence type="ECO:0000313" key="3">
    <source>
        <dbReference type="Proteomes" id="UP000710849"/>
    </source>
</evidence>
<organism evidence="2 3">
    <name type="scientific">Botrytis byssoidea</name>
    <dbReference type="NCBI Taxonomy" id="139641"/>
    <lineage>
        <taxon>Eukaryota</taxon>
        <taxon>Fungi</taxon>
        <taxon>Dikarya</taxon>
        <taxon>Ascomycota</taxon>
        <taxon>Pezizomycotina</taxon>
        <taxon>Leotiomycetes</taxon>
        <taxon>Helotiales</taxon>
        <taxon>Sclerotiniaceae</taxon>
        <taxon>Botrytis</taxon>
    </lineage>
</organism>
<keyword evidence="3" id="KW-1185">Reference proteome</keyword>
<dbReference type="AlphaFoldDB" id="A0A9P5IMV8"/>
<gene>
    <name evidence="2" type="ORF">EAE97_004535</name>
</gene>
<evidence type="ECO:0000313" key="2">
    <source>
        <dbReference type="EMBL" id="KAF7947286.1"/>
    </source>
</evidence>
<feature type="compositionally biased region" description="Basic and acidic residues" evidence="1">
    <location>
        <begin position="339"/>
        <end position="354"/>
    </location>
</feature>
<evidence type="ECO:0000256" key="1">
    <source>
        <dbReference type="SAM" id="MobiDB-lite"/>
    </source>
</evidence>
<comment type="caution">
    <text evidence="2">The sequence shown here is derived from an EMBL/GenBank/DDBJ whole genome shotgun (WGS) entry which is preliminary data.</text>
</comment>
<feature type="region of interest" description="Disordered" evidence="1">
    <location>
        <begin position="1"/>
        <end position="22"/>
    </location>
</feature>
<feature type="region of interest" description="Disordered" evidence="1">
    <location>
        <begin position="213"/>
        <end position="233"/>
    </location>
</feature>
<dbReference type="EMBL" id="RCSW01000007">
    <property type="protein sequence ID" value="KAF7947286.1"/>
    <property type="molecule type" value="Genomic_DNA"/>
</dbReference>
<dbReference type="RefSeq" id="XP_038734491.1">
    <property type="nucleotide sequence ID" value="XM_038875047.1"/>
</dbReference>
<feature type="region of interest" description="Disordered" evidence="1">
    <location>
        <begin position="249"/>
        <end position="395"/>
    </location>
</feature>
<sequence length="573" mass="61121">MSSAPTTTGPIPAPTNTVNPLPATPAEAAARAAPAAAGTALDLHAQTEDAAKEYKNAQKAEKAYAQKKKCMTARKDWYDCKVHFAAGVQGFREGGKCVGRVVKAGPALAMEKVKGGKGQGVKTVDSGASGESIMVEKENANKKSGNGGVKAKVMGLKEKLLAMKEKRAMEKQAKTDEKAAIATPTASGAVVETPAVEATPVAPVAPIAPVAPVAATPVPSPTQTKQEKKRMTLDQVRHRILSYRHSRFCSTSSEDDDEEVNVAPRIAENPTRRSQSARASGSGSLRGKRYSGDRRNPNRGSHPSSGATSRANSNSNHASINIVGEPPAIASQDTVEPPRIPHEGDHGADSRGRGDGAPTIGERDPGAGRNADSWGSWGRSTGRTISEGGDGGGEGLKARVAVMVRGRLRGGDARAPAFPWFAAHYADENEDSSEEEKKKEKKVHARMGMGMGMKMKMKMKTNTKTGTATATATEAKESTRARIMGHFSRTKNADAGMNYNEKRFRRPGKVATLRLRWILFVSKVRDRASDALGWVGVLIMDFLGRVSVVGEEIAKKMGGKKEKKVRFSRRAFF</sequence>
<dbReference type="Proteomes" id="UP000710849">
    <property type="component" value="Unassembled WGS sequence"/>
</dbReference>
<feature type="compositionally biased region" description="Polar residues" evidence="1">
    <location>
        <begin position="298"/>
        <end position="308"/>
    </location>
</feature>
<proteinExistence type="predicted"/>
<dbReference type="GeneID" id="62148124"/>
<protein>
    <submittedName>
        <fullName evidence="2">Uncharacterized protein</fullName>
    </submittedName>
</protein>
<name>A0A9P5IMV8_9HELO</name>
<feature type="compositionally biased region" description="Low complexity" evidence="1">
    <location>
        <begin position="272"/>
        <end position="285"/>
    </location>
</feature>
<accession>A0A9P5IMV8</accession>
<feature type="compositionally biased region" description="Low complexity" evidence="1">
    <location>
        <begin position="309"/>
        <end position="322"/>
    </location>
</feature>